<sequence length="670" mass="70978">MKIECAPGNHYVTFAYKDTEGILNASKPINVTVNCGRSTTISGSFDCVVSNLLLISNAQELMDFASSVNSGKDYKENIIMLIADIDLTGKTWVPIGYSSRSNTDGPIFRGTFDGQNHTITNIKYTEPRAEMPSGFFGTVEGAKISNLVIGGTKQGDGYVYDGESKFTHTLDSAAGIVDFVIGTGETKIENCINVASIDAFEPAGVVGRSYNTSGKTEITGCKNYGIINGKENEKAGGTKTGGILGINYKNNNTEVSYCENHGIITGNNSNVGGIVGLSNVGCSIVDCKNYSSVSCTSSYAYVGGIVGYIQSNDTGTAIIKNCTNSGEINSSSHAGGIGGRIDMVATVINCNNTGEVTASTSGGIAGVLQGGKLENCSNSASINGTNISGGVVGNWSYNIGSAGYIKNCNGGSENVISTGYSKGRLIGTLATNYNSNPYAYLVINDNNNDDFTNINTIGSMTDGTQKVSLEITSGTLHGLPILPSGNHSSHTLIFKSGSQLNLDNKTYSFNTSEATFSTKKVNGQWTWDTSSLESNKSGSASISKTNYLGTYGEFTVNEVEFLFQVIDGYSFADNATEMTITVTETESANAEWEVTFSDNSTKYYKIEIAGLATSGAPGWPNLYIKNATGVTRKNNASLNWFGFGSSDTISGYDGRYYLLRALQPNYIVIE</sequence>
<reference evidence="2 3" key="1">
    <citation type="submission" date="2019-08" db="EMBL/GenBank/DDBJ databases">
        <title>In-depth cultivation of the pig gut microbiome towards novel bacterial diversity and tailored functional studies.</title>
        <authorList>
            <person name="Wylensek D."/>
            <person name="Hitch T.C.A."/>
            <person name="Clavel T."/>
        </authorList>
    </citation>
    <scope>NUCLEOTIDE SEQUENCE [LARGE SCALE GENOMIC DNA]</scope>
    <source>
        <strain evidence="2 3">NM-380-WT-3C1</strain>
    </source>
</reference>
<evidence type="ECO:0000313" key="3">
    <source>
        <dbReference type="Proteomes" id="UP000460549"/>
    </source>
</evidence>
<organism evidence="2 3">
    <name type="scientific">Bullifex porci</name>
    <dbReference type="NCBI Taxonomy" id="2606638"/>
    <lineage>
        <taxon>Bacteria</taxon>
        <taxon>Pseudomonadati</taxon>
        <taxon>Spirochaetota</taxon>
        <taxon>Spirochaetia</taxon>
        <taxon>Spirochaetales</taxon>
        <taxon>Spirochaetaceae</taxon>
        <taxon>Bullifex</taxon>
    </lineage>
</organism>
<comment type="caution">
    <text evidence="2">The sequence shown here is derived from an EMBL/GenBank/DDBJ whole genome shotgun (WGS) entry which is preliminary data.</text>
</comment>
<evidence type="ECO:0000259" key="1">
    <source>
        <dbReference type="Pfam" id="PF07581"/>
    </source>
</evidence>
<dbReference type="RefSeq" id="WP_154425453.1">
    <property type="nucleotide sequence ID" value="NZ_VUNN01000012.1"/>
</dbReference>
<name>A0A7X2PCM7_9SPIO</name>
<proteinExistence type="predicted"/>
<dbReference type="AlphaFoldDB" id="A0A7X2PCM7"/>
<gene>
    <name evidence="2" type="ORF">FYJ80_06745</name>
</gene>
<dbReference type="InterPro" id="IPR011493">
    <property type="entry name" value="GLUG"/>
</dbReference>
<keyword evidence="3" id="KW-1185">Reference proteome</keyword>
<dbReference type="Gene3D" id="2.160.20.110">
    <property type="match status" value="1"/>
</dbReference>
<evidence type="ECO:0000313" key="2">
    <source>
        <dbReference type="EMBL" id="MSU06480.1"/>
    </source>
</evidence>
<protein>
    <recommendedName>
        <fullName evidence="1">GLUG domain-containing protein</fullName>
    </recommendedName>
</protein>
<accession>A0A7X2PCM7</accession>
<feature type="domain" description="GLUG" evidence="1">
    <location>
        <begin position="299"/>
        <end position="329"/>
    </location>
</feature>
<dbReference type="EMBL" id="VUNN01000012">
    <property type="protein sequence ID" value="MSU06480.1"/>
    <property type="molecule type" value="Genomic_DNA"/>
</dbReference>
<dbReference type="Pfam" id="PF07581">
    <property type="entry name" value="Glug"/>
    <property type="match status" value="1"/>
</dbReference>
<dbReference type="Proteomes" id="UP000460549">
    <property type="component" value="Unassembled WGS sequence"/>
</dbReference>